<dbReference type="KEGG" id="pseg:D3H65_05990"/>
<evidence type="ECO:0000313" key="1">
    <source>
        <dbReference type="EMBL" id="AXY73556.1"/>
    </source>
</evidence>
<dbReference type="RefSeq" id="WP_119049394.1">
    <property type="nucleotide sequence ID" value="NZ_CP032157.1"/>
</dbReference>
<proteinExistence type="predicted"/>
<reference evidence="1 2" key="1">
    <citation type="submission" date="2018-09" db="EMBL/GenBank/DDBJ databases">
        <title>Genome sequencing of strain 6GH32-13.</title>
        <authorList>
            <person name="Weon H.-Y."/>
            <person name="Heo J."/>
            <person name="Kwon S.-W."/>
        </authorList>
    </citation>
    <scope>NUCLEOTIDE SEQUENCE [LARGE SCALE GENOMIC DNA]</scope>
    <source>
        <strain evidence="1 2">5GH32-13</strain>
    </source>
</reference>
<organism evidence="1 2">
    <name type="scientific">Paraflavitalea soli</name>
    <dbReference type="NCBI Taxonomy" id="2315862"/>
    <lineage>
        <taxon>Bacteria</taxon>
        <taxon>Pseudomonadati</taxon>
        <taxon>Bacteroidota</taxon>
        <taxon>Chitinophagia</taxon>
        <taxon>Chitinophagales</taxon>
        <taxon>Chitinophagaceae</taxon>
        <taxon>Paraflavitalea</taxon>
    </lineage>
</organism>
<evidence type="ECO:0000313" key="2">
    <source>
        <dbReference type="Proteomes" id="UP000263900"/>
    </source>
</evidence>
<dbReference type="Proteomes" id="UP000263900">
    <property type="component" value="Chromosome"/>
</dbReference>
<dbReference type="AlphaFoldDB" id="A0A3B7MKJ3"/>
<name>A0A3B7MKJ3_9BACT</name>
<accession>A0A3B7MKJ3</accession>
<keyword evidence="2" id="KW-1185">Reference proteome</keyword>
<dbReference type="OrthoDB" id="893152at2"/>
<sequence>MNFKYIPTDKAFINEVALTFKESRDLIRAKLGGKHSVADQLTGLVTRDGKPINLRRDIYQDKQPAGCFFFLNYNEDDQLRDIEVHRCKQIQVFDTLFGFDDKIDFIAGQLSHMTLEQIEKYWTDRSLKLNKYQLSQLNIPRLLSTTKDYLIYGGLPDSCAPGLSFEACVFEVIPSPNEVFNIDLDELDDYLMIGSNDSGDPICIDLIHENEVVFLNHDNDFESVFMNSSIQQLVECMIRYNDFNASLNPRFENNTFLQNRFTDNEFATFCNDLQLIDLKSLLDNSFWKTASDCFLLERDNQ</sequence>
<protein>
    <recommendedName>
        <fullName evidence="3">SMI1/KNR4 family protein</fullName>
    </recommendedName>
</protein>
<evidence type="ECO:0008006" key="3">
    <source>
        <dbReference type="Google" id="ProtNLM"/>
    </source>
</evidence>
<gene>
    <name evidence="1" type="ORF">D3H65_05990</name>
</gene>
<dbReference type="EMBL" id="CP032157">
    <property type="protein sequence ID" value="AXY73556.1"/>
    <property type="molecule type" value="Genomic_DNA"/>
</dbReference>